<comment type="caution">
    <text evidence="2">The sequence shown here is derived from an EMBL/GenBank/DDBJ whole genome shotgun (WGS) entry which is preliminary data.</text>
</comment>
<feature type="compositionally biased region" description="Low complexity" evidence="1">
    <location>
        <begin position="931"/>
        <end position="942"/>
    </location>
</feature>
<dbReference type="HOGENOM" id="CLU_281303_0_0_1"/>
<feature type="region of interest" description="Disordered" evidence="1">
    <location>
        <begin position="698"/>
        <end position="735"/>
    </location>
</feature>
<evidence type="ECO:0000313" key="3">
    <source>
        <dbReference type="Proteomes" id="UP000027238"/>
    </source>
</evidence>
<accession>A0A066XAU3</accession>
<reference evidence="3" key="1">
    <citation type="journal article" date="2014" name="Genome Announc.">
        <title>Draft genome sequence of Colletotrichum sublineola, a destructive pathogen of cultivated sorghum.</title>
        <authorList>
            <person name="Baroncelli R."/>
            <person name="Sanz-Martin J.M."/>
            <person name="Rech G.E."/>
            <person name="Sukno S.A."/>
            <person name="Thon M.R."/>
        </authorList>
    </citation>
    <scope>NUCLEOTIDE SEQUENCE [LARGE SCALE GENOMIC DNA]</scope>
    <source>
        <strain evidence="3">TX430BB</strain>
    </source>
</reference>
<feature type="region of interest" description="Disordered" evidence="1">
    <location>
        <begin position="903"/>
        <end position="961"/>
    </location>
</feature>
<feature type="compositionally biased region" description="Polar residues" evidence="1">
    <location>
        <begin position="712"/>
        <end position="735"/>
    </location>
</feature>
<feature type="compositionally biased region" description="Polar residues" evidence="1">
    <location>
        <begin position="819"/>
        <end position="833"/>
    </location>
</feature>
<feature type="compositionally biased region" description="Basic and acidic residues" evidence="1">
    <location>
        <begin position="1092"/>
        <end position="1106"/>
    </location>
</feature>
<proteinExistence type="predicted"/>
<feature type="compositionally biased region" description="Polar residues" evidence="1">
    <location>
        <begin position="911"/>
        <end position="920"/>
    </location>
</feature>
<sequence>MTQKSSDIHHYCDLEVISFRRSARGHSGTSAGGDKTTSVTSAATSIDRQWPRFKLGDAESGLGSWSHTDPVSSWIQSGHPQRISVSVCGKRHMERPKGLTLAAPMCTGGWHDTSPQQGAVNIAKRVESGSCSAGGGLWLFSERRSGTSGRGMGDGTGERGCSRIRKVCLRCVKARARAVDVPGKARQGKRGSAFTNKIRRAESSGKERLPGALWKERGWLIRWRFKAASAAFPIQHIPFLPEREENTSPLPLVDTTLQLFWINQQSGSRLFERPSTPALPYVCAMNWTEGALARHSRGRGWKPELAKQRQYFAKARAGLRAVSGPNIASISVLPRLPESPTLHRGKQPPRTLIQSSPHFQPQQSPHGNNGECRVDHSPHKRPQEEEPSMEGRSFPELHRLMHTSAKRKHTVDDEEALDVKRRRLLQKTDWAGINVPKPVPFHFSARNNLAGNQIWGFRKKHDTRKPAPFFQQIRHKNALRGPATTYSSTRDGGKEVRIVIGNEDIRLGSEASNTEKNIHKRSLRTLSRSNNYYRSGYFQHSSSRTFSQHNASPENHDHREVTGHITKSLREIRSGRDGAAPRNAATPVWSSASHGRRTKLEHVQRAGQHLVVESSPSVVHHPVPQRLSQLVSARKLGTPKSDAFGSTIAEVSYNPLAAVASSEMSENERWHGMFASSGDRAEIPDNIDYNRITAAEDVSPGVSNFPVPSCPPTQRLSSEGPQINSPSNLQEPPTDNNIVQVGLRRYHHGPSDDDDGRNSLEDTVSVIRFSSPREPTNISLLSDKLALSDLNRNISYIQGMTRMTEDVENMIDTIIQSPSLSMTSDSSGKQTLGHNERDECNSGKTERLENPSLVLQSQEIDTGRGTSVPEPTPIGADVEWIKFIFGDGDDEVQEIAFQEARKEAARDLRPSSGSANSCCQTPEPPSVNHDTATAATYATSSRSSEKDIISPPHSRSSSGFKLDHISMRAFKDKDCTGTPLETYNHVDTHTDMAESIIVEVAEPITQGARSGYHMTNMPSTPALDSASTVAQPPEAEVGEVSGQSFQFARPKTFIGRLATSQDAGPILPLSVHNEPSKSGRSKRRSRKKKAKDGRADIRRVPDHDGDPIDGGSDE</sequence>
<organism evidence="2 3">
    <name type="scientific">Colletotrichum sublineola</name>
    <name type="common">Sorghum anthracnose fungus</name>
    <dbReference type="NCBI Taxonomy" id="1173701"/>
    <lineage>
        <taxon>Eukaryota</taxon>
        <taxon>Fungi</taxon>
        <taxon>Dikarya</taxon>
        <taxon>Ascomycota</taxon>
        <taxon>Pezizomycotina</taxon>
        <taxon>Sordariomycetes</taxon>
        <taxon>Hypocreomycetidae</taxon>
        <taxon>Glomerellales</taxon>
        <taxon>Glomerellaceae</taxon>
        <taxon>Colletotrichum</taxon>
        <taxon>Colletotrichum graminicola species complex</taxon>
    </lineage>
</organism>
<feature type="compositionally biased region" description="Basic and acidic residues" evidence="1">
    <location>
        <begin position="834"/>
        <end position="848"/>
    </location>
</feature>
<feature type="region of interest" description="Disordered" evidence="1">
    <location>
        <begin position="337"/>
        <end position="394"/>
    </location>
</feature>
<dbReference type="OMA" id="EDEIWKR"/>
<keyword evidence="3" id="KW-1185">Reference proteome</keyword>
<feature type="compositionally biased region" description="Basic residues" evidence="1">
    <location>
        <begin position="1079"/>
        <end position="1091"/>
    </location>
</feature>
<dbReference type="EMBL" id="JMSE01000948">
    <property type="protein sequence ID" value="KDN66288.1"/>
    <property type="molecule type" value="Genomic_DNA"/>
</dbReference>
<dbReference type="AlphaFoldDB" id="A0A066XAU3"/>
<dbReference type="Proteomes" id="UP000027238">
    <property type="component" value="Unassembled WGS sequence"/>
</dbReference>
<feature type="region of interest" description="Disordered" evidence="1">
    <location>
        <begin position="1062"/>
        <end position="1114"/>
    </location>
</feature>
<feature type="region of interest" description="Disordered" evidence="1">
    <location>
        <begin position="819"/>
        <end position="848"/>
    </location>
</feature>
<feature type="region of interest" description="Disordered" evidence="1">
    <location>
        <begin position="1009"/>
        <end position="1042"/>
    </location>
</feature>
<feature type="region of interest" description="Disordered" evidence="1">
    <location>
        <begin position="24"/>
        <end position="43"/>
    </location>
</feature>
<dbReference type="OrthoDB" id="5426563at2759"/>
<evidence type="ECO:0000313" key="2">
    <source>
        <dbReference type="EMBL" id="KDN66288.1"/>
    </source>
</evidence>
<gene>
    <name evidence="2" type="ORF">CSUB01_03864</name>
</gene>
<protein>
    <submittedName>
        <fullName evidence="2">Uncharacterized protein</fullName>
    </submittedName>
</protein>
<name>A0A066XAU3_COLSU</name>
<evidence type="ECO:0000256" key="1">
    <source>
        <dbReference type="SAM" id="MobiDB-lite"/>
    </source>
</evidence>
<dbReference type="eggNOG" id="ENOG502SVDD">
    <property type="taxonomic scope" value="Eukaryota"/>
</dbReference>
<feature type="region of interest" description="Disordered" evidence="1">
    <location>
        <begin position="576"/>
        <end position="596"/>
    </location>
</feature>
<feature type="compositionally biased region" description="Low complexity" evidence="1">
    <location>
        <begin position="354"/>
        <end position="366"/>
    </location>
</feature>
<feature type="compositionally biased region" description="Basic and acidic residues" evidence="1">
    <location>
        <begin position="372"/>
        <end position="384"/>
    </location>
</feature>